<dbReference type="HOGENOM" id="CLU_667475_0_0_1"/>
<evidence type="ECO:0000256" key="6">
    <source>
        <dbReference type="SAM" id="Phobius"/>
    </source>
</evidence>
<evidence type="ECO:0000313" key="8">
    <source>
        <dbReference type="EMBL" id="EEH44564.2"/>
    </source>
</evidence>
<feature type="domain" description="Rhodopsin" evidence="7">
    <location>
        <begin position="7"/>
        <end position="193"/>
    </location>
</feature>
<feature type="transmembrane region" description="Helical" evidence="6">
    <location>
        <begin position="129"/>
        <end position="150"/>
    </location>
</feature>
<feature type="transmembrane region" description="Helical" evidence="6">
    <location>
        <begin position="86"/>
        <end position="108"/>
    </location>
</feature>
<dbReference type="RefSeq" id="XP_010756008.1">
    <property type="nucleotide sequence ID" value="XM_010757706.1"/>
</dbReference>
<dbReference type="Pfam" id="PF20684">
    <property type="entry name" value="Fung_rhodopsin"/>
    <property type="match status" value="1"/>
</dbReference>
<dbReference type="OrthoDB" id="2988756at2759"/>
<accession>C1FYH7</accession>
<feature type="transmembrane region" description="Helical" evidence="6">
    <location>
        <begin position="170"/>
        <end position="191"/>
    </location>
</feature>
<dbReference type="eggNOG" id="ENOG502T74J">
    <property type="taxonomic scope" value="Eukaryota"/>
</dbReference>
<evidence type="ECO:0000256" key="2">
    <source>
        <dbReference type="ARBA" id="ARBA00022692"/>
    </source>
</evidence>
<dbReference type="InterPro" id="IPR052337">
    <property type="entry name" value="SAT4-like"/>
</dbReference>
<dbReference type="VEuPathDB" id="FungiDB:PADG_00853"/>
<keyword evidence="9" id="KW-1185">Reference proteome</keyword>
<dbReference type="InterPro" id="IPR049326">
    <property type="entry name" value="Rhodopsin_dom_fungi"/>
</dbReference>
<sequence>MIKSPTRSWGPDDSWMAFAFLPLMCRCVSMIRVFTLRLSPSIDDQVLAQKLILCGRVFYALYLWCMKLCLLRFYKRLETGSNKVHYSLQVLRVFIVVTFLATLAATVLECKPLYIFWDHDYLRHPCRKGMSNLLTMGALNIATDLALILFPIPMLWRMTSLDFQAKIQLTLLFLVGTLVIAITITRLPLILNHSVAQSTRSLGSTRLHNQPSAYVDPYSLFQLSSRRRDDREALKARLGAYGKLPGRYSTSLHNVALLSQLNGIPFTSPILTLIPCLYSSGRQNFPGSQIRENNIFFWARKTIPASATKEYEYGAPNSFSSYRLPPSSPINQLTKRSSWLIADDNYLTMTATFALAVSELDITLVRTRVSFRNGLASLEFPDAIQKSKGINAIPLLAVKLPGYPYRLDIFQY</sequence>
<dbReference type="GO" id="GO:0016020">
    <property type="term" value="C:membrane"/>
    <property type="evidence" value="ECO:0007669"/>
    <property type="project" value="UniProtKB-SubCell"/>
</dbReference>
<dbReference type="PANTHER" id="PTHR33048">
    <property type="entry name" value="PTH11-LIKE INTEGRAL MEMBRANE PROTEIN (AFU_ORTHOLOGUE AFUA_5G11245)"/>
    <property type="match status" value="1"/>
</dbReference>
<evidence type="ECO:0000256" key="4">
    <source>
        <dbReference type="ARBA" id="ARBA00023136"/>
    </source>
</evidence>
<dbReference type="KEGG" id="pbn:PADG_00853"/>
<dbReference type="Proteomes" id="UP000001628">
    <property type="component" value="Unassembled WGS sequence"/>
</dbReference>
<comment type="subcellular location">
    <subcellularLocation>
        <location evidence="1">Membrane</location>
        <topology evidence="1">Multi-pass membrane protein</topology>
    </subcellularLocation>
</comment>
<organism evidence="8 9">
    <name type="scientific">Paracoccidioides brasiliensis (strain Pb18)</name>
    <dbReference type="NCBI Taxonomy" id="502780"/>
    <lineage>
        <taxon>Eukaryota</taxon>
        <taxon>Fungi</taxon>
        <taxon>Dikarya</taxon>
        <taxon>Ascomycota</taxon>
        <taxon>Pezizomycotina</taxon>
        <taxon>Eurotiomycetes</taxon>
        <taxon>Eurotiomycetidae</taxon>
        <taxon>Onygenales</taxon>
        <taxon>Ajellomycetaceae</taxon>
        <taxon>Paracoccidioides</taxon>
    </lineage>
</organism>
<dbReference type="InParanoid" id="C1FYH7"/>
<evidence type="ECO:0000256" key="5">
    <source>
        <dbReference type="ARBA" id="ARBA00038359"/>
    </source>
</evidence>
<evidence type="ECO:0000259" key="7">
    <source>
        <dbReference type="Pfam" id="PF20684"/>
    </source>
</evidence>
<dbReference type="GeneID" id="22580628"/>
<feature type="transmembrane region" description="Helical" evidence="6">
    <location>
        <begin position="15"/>
        <end position="36"/>
    </location>
</feature>
<feature type="transmembrane region" description="Helical" evidence="6">
    <location>
        <begin position="57"/>
        <end position="74"/>
    </location>
</feature>
<comment type="similarity">
    <text evidence="5">Belongs to the SAT4 family.</text>
</comment>
<evidence type="ECO:0000256" key="1">
    <source>
        <dbReference type="ARBA" id="ARBA00004141"/>
    </source>
</evidence>
<dbReference type="PANTHER" id="PTHR33048:SF19">
    <property type="entry name" value="MEMBRANE PROTEIN PTH11-LIKE, PUTATIVE (AFU_ORTHOLOGUE AFUA_1G14080)-RELATED"/>
    <property type="match status" value="1"/>
</dbReference>
<keyword evidence="3 6" id="KW-1133">Transmembrane helix</keyword>
<protein>
    <recommendedName>
        <fullName evidence="7">Rhodopsin domain-containing protein</fullName>
    </recommendedName>
</protein>
<gene>
    <name evidence="8" type="ORF">PADG_00853</name>
</gene>
<evidence type="ECO:0000313" key="9">
    <source>
        <dbReference type="Proteomes" id="UP000001628"/>
    </source>
</evidence>
<reference evidence="8 9" key="1">
    <citation type="journal article" date="2011" name="PLoS Genet.">
        <title>Comparative genomic analysis of human fungal pathogens causing paracoccidioidomycosis.</title>
        <authorList>
            <person name="Desjardins C.A."/>
            <person name="Champion M.D."/>
            <person name="Holder J.W."/>
            <person name="Muszewska A."/>
            <person name="Goldberg J."/>
            <person name="Bailao A.M."/>
            <person name="Brigido M.M."/>
            <person name="Ferreira M.E."/>
            <person name="Garcia A.M."/>
            <person name="Grynberg M."/>
            <person name="Gujja S."/>
            <person name="Heiman D.I."/>
            <person name="Henn M.R."/>
            <person name="Kodira C.D."/>
            <person name="Leon-Narvaez H."/>
            <person name="Longo L.V."/>
            <person name="Ma L.J."/>
            <person name="Malavazi I."/>
            <person name="Matsuo A.L."/>
            <person name="Morais F.V."/>
            <person name="Pereira M."/>
            <person name="Rodriguez-Brito S."/>
            <person name="Sakthikumar S."/>
            <person name="Salem-Izacc S.M."/>
            <person name="Sykes S.M."/>
            <person name="Teixeira M.M."/>
            <person name="Vallejo M.C."/>
            <person name="Walter M.E."/>
            <person name="Yandava C."/>
            <person name="Young S."/>
            <person name="Zeng Q."/>
            <person name="Zucker J."/>
            <person name="Felipe M.S."/>
            <person name="Goldman G.H."/>
            <person name="Haas B.J."/>
            <person name="McEwen J.G."/>
            <person name="Nino-Vega G."/>
            <person name="Puccia R."/>
            <person name="San-Blas G."/>
            <person name="Soares C.M."/>
            <person name="Birren B.W."/>
            <person name="Cuomo C.A."/>
        </authorList>
    </citation>
    <scope>NUCLEOTIDE SEQUENCE [LARGE SCALE GENOMIC DNA]</scope>
    <source>
        <strain evidence="8 9">Pb18</strain>
    </source>
</reference>
<proteinExistence type="inferred from homology"/>
<evidence type="ECO:0000256" key="3">
    <source>
        <dbReference type="ARBA" id="ARBA00022989"/>
    </source>
</evidence>
<name>C1FYH7_PARBD</name>
<dbReference type="EMBL" id="KN275957">
    <property type="protein sequence ID" value="EEH44564.2"/>
    <property type="molecule type" value="Genomic_DNA"/>
</dbReference>
<keyword evidence="2 6" id="KW-0812">Transmembrane</keyword>
<dbReference type="AlphaFoldDB" id="C1FYH7"/>
<keyword evidence="4 6" id="KW-0472">Membrane</keyword>